<gene>
    <name evidence="1" type="ORF">DS2_02610</name>
</gene>
<dbReference type="Proteomes" id="UP000019276">
    <property type="component" value="Unassembled WGS sequence"/>
</dbReference>
<protein>
    <submittedName>
        <fullName evidence="1">AP endonuclease</fullName>
    </submittedName>
</protein>
<keyword evidence="1" id="KW-0378">Hydrolase</keyword>
<dbReference type="EMBL" id="ARZY01000003">
    <property type="protein sequence ID" value="EWH11681.1"/>
    <property type="molecule type" value="Genomic_DNA"/>
</dbReference>
<proteinExistence type="predicted"/>
<comment type="caution">
    <text evidence="1">The sequence shown here is derived from an EMBL/GenBank/DDBJ whole genome shotgun (WGS) entry which is preliminary data.</text>
</comment>
<keyword evidence="2" id="KW-1185">Reference proteome</keyword>
<name>W7QIK4_9ALTE</name>
<dbReference type="STRING" id="1328313.DS2_02610"/>
<evidence type="ECO:0000313" key="1">
    <source>
        <dbReference type="EMBL" id="EWH11681.1"/>
    </source>
</evidence>
<dbReference type="RefSeq" id="WP_051479550.1">
    <property type="nucleotide sequence ID" value="NZ_ARZY01000003.1"/>
</dbReference>
<dbReference type="AlphaFoldDB" id="W7QIK4"/>
<evidence type="ECO:0000313" key="2">
    <source>
        <dbReference type="Proteomes" id="UP000019276"/>
    </source>
</evidence>
<dbReference type="OrthoDB" id="9785907at2"/>
<organism evidence="1 2">
    <name type="scientific">Catenovulum agarivorans DS-2</name>
    <dbReference type="NCBI Taxonomy" id="1328313"/>
    <lineage>
        <taxon>Bacteria</taxon>
        <taxon>Pseudomonadati</taxon>
        <taxon>Pseudomonadota</taxon>
        <taxon>Gammaproteobacteria</taxon>
        <taxon>Alteromonadales</taxon>
        <taxon>Alteromonadaceae</taxon>
        <taxon>Catenovulum</taxon>
    </lineage>
</organism>
<dbReference type="GO" id="GO:0004519">
    <property type="term" value="F:endonuclease activity"/>
    <property type="evidence" value="ECO:0007669"/>
    <property type="project" value="UniProtKB-KW"/>
</dbReference>
<dbReference type="NCBIfam" id="NF035939">
    <property type="entry name" value="TIM_EboE"/>
    <property type="match status" value="1"/>
</dbReference>
<dbReference type="InterPro" id="IPR036237">
    <property type="entry name" value="Xyl_isomerase-like_sf"/>
</dbReference>
<keyword evidence="1" id="KW-0540">Nuclease</keyword>
<keyword evidence="1" id="KW-0255">Endonuclease</keyword>
<reference evidence="1 2" key="1">
    <citation type="journal article" date="2014" name="Genome Announc.">
        <title>Draft Genome Sequence of the Agar-Degrading Bacterium Catenovulum sp. Strain DS-2, Isolated from Intestines of Haliotis diversicolor.</title>
        <authorList>
            <person name="Shan D."/>
            <person name="Li X."/>
            <person name="Gu Z."/>
            <person name="Wei G."/>
            <person name="Gao Z."/>
            <person name="Shao Z."/>
        </authorList>
    </citation>
    <scope>NUCLEOTIDE SEQUENCE [LARGE SCALE GENOMIC DNA]</scope>
    <source>
        <strain evidence="1 2">DS-2</strain>
    </source>
</reference>
<accession>W7QIK4</accession>
<sequence length="411" mass="46062">MSLAAGKWLASELAYCSNVHPGETAQQVQSNIKNHISQVREQLGWPVISSGLWLSAKAADELTRNLDQLAEFKRTLADQQLQLTSLNGFPFGDFHQAVVKQSVYQPTWATDKRLDYTYKLAGILAECLPENEQVGAISTLPLAYKAQWNDELNYLAMQNLLRLVCMLQKLEQQTGKCIQVGLEMEPDCVFEKTSELVGFFTEQLLPQAKLQNISAETVLRYLGCCYDTCHQAVLFEDIQTSLSQITQAGIPLVKVQISNAISADLSVAGMAEKLTTIFADKKFLHQCKIKQADGDVLVIDDLSLVALKQAQNNHLNKNDKLECRIHYHVPIHLQKIALSEGIEIATTQQAIIATLNFLQTNPQLKPKLEVETYTWLNFVEDNKLSSGDLITGLTQELEFLQQQMQRLGLLK</sequence>
<dbReference type="SUPFAM" id="SSF51658">
    <property type="entry name" value="Xylose isomerase-like"/>
    <property type="match status" value="1"/>
</dbReference>
<dbReference type="eggNOG" id="COG1082">
    <property type="taxonomic scope" value="Bacteria"/>
</dbReference>